<evidence type="ECO:0000313" key="8">
    <source>
        <dbReference type="Proteomes" id="UP000037425"/>
    </source>
</evidence>
<keyword evidence="5 6" id="KW-0472">Membrane</keyword>
<gene>
    <name evidence="7" type="ORF">AC244_29405</name>
</gene>
<dbReference type="GO" id="GO:0015658">
    <property type="term" value="F:branched-chain amino acid transmembrane transporter activity"/>
    <property type="evidence" value="ECO:0007669"/>
    <property type="project" value="InterPro"/>
</dbReference>
<proteinExistence type="predicted"/>
<evidence type="ECO:0000256" key="2">
    <source>
        <dbReference type="ARBA" id="ARBA00022475"/>
    </source>
</evidence>
<dbReference type="InterPro" id="IPR043428">
    <property type="entry name" value="LivM-like"/>
</dbReference>
<feature type="transmembrane region" description="Helical" evidence="6">
    <location>
        <begin position="58"/>
        <end position="79"/>
    </location>
</feature>
<dbReference type="PANTHER" id="PTHR30482">
    <property type="entry name" value="HIGH-AFFINITY BRANCHED-CHAIN AMINO ACID TRANSPORT SYSTEM PERMEASE"/>
    <property type="match status" value="1"/>
</dbReference>
<name>A0A0L8BH32_ENSAD</name>
<feature type="transmembrane region" description="Helical" evidence="6">
    <location>
        <begin position="31"/>
        <end position="51"/>
    </location>
</feature>
<comment type="caution">
    <text evidence="7">The sequence shown here is derived from an EMBL/GenBank/DDBJ whole genome shotgun (WGS) entry which is preliminary data.</text>
</comment>
<evidence type="ECO:0000256" key="6">
    <source>
        <dbReference type="SAM" id="Phobius"/>
    </source>
</evidence>
<keyword evidence="2" id="KW-1003">Cell membrane</keyword>
<feature type="transmembrane region" description="Helical" evidence="6">
    <location>
        <begin position="158"/>
        <end position="179"/>
    </location>
</feature>
<evidence type="ECO:0000313" key="7">
    <source>
        <dbReference type="EMBL" id="KOF13879.1"/>
    </source>
</evidence>
<feature type="transmembrane region" description="Helical" evidence="6">
    <location>
        <begin position="209"/>
        <end position="232"/>
    </location>
</feature>
<protein>
    <submittedName>
        <fullName evidence="7">Branched-chain amino acid ABC transporter permease</fullName>
    </submittedName>
</protein>
<feature type="transmembrane region" description="Helical" evidence="6">
    <location>
        <begin position="85"/>
        <end position="106"/>
    </location>
</feature>
<feature type="transmembrane region" description="Helical" evidence="6">
    <location>
        <begin position="277"/>
        <end position="298"/>
    </location>
</feature>
<keyword evidence="3 6" id="KW-0812">Transmembrane</keyword>
<dbReference type="Proteomes" id="UP000037425">
    <property type="component" value="Unassembled WGS sequence"/>
</dbReference>
<evidence type="ECO:0000256" key="5">
    <source>
        <dbReference type="ARBA" id="ARBA00023136"/>
    </source>
</evidence>
<reference evidence="8" key="1">
    <citation type="submission" date="2015-07" db="EMBL/GenBank/DDBJ databases">
        <title>Whole genome sequence of an Ensifer adhaerens strain isolated from a cave pool in the Wind Cave National Park.</title>
        <authorList>
            <person name="Eng W.W.H."/>
            <person name="Gan H.M."/>
            <person name="Barton H.A."/>
            <person name="Savka M.A."/>
        </authorList>
    </citation>
    <scope>NUCLEOTIDE SEQUENCE [LARGE SCALE GENOMIC DNA]</scope>
    <source>
        <strain evidence="8">SD006</strain>
    </source>
</reference>
<evidence type="ECO:0000256" key="1">
    <source>
        <dbReference type="ARBA" id="ARBA00004651"/>
    </source>
</evidence>
<dbReference type="OrthoDB" id="9814461at2"/>
<organism evidence="7 8">
    <name type="scientific">Ensifer adhaerens</name>
    <name type="common">Sinorhizobium morelense</name>
    <dbReference type="NCBI Taxonomy" id="106592"/>
    <lineage>
        <taxon>Bacteria</taxon>
        <taxon>Pseudomonadati</taxon>
        <taxon>Pseudomonadota</taxon>
        <taxon>Alphaproteobacteria</taxon>
        <taxon>Hyphomicrobiales</taxon>
        <taxon>Rhizobiaceae</taxon>
        <taxon>Sinorhizobium/Ensifer group</taxon>
        <taxon>Ensifer</taxon>
    </lineage>
</organism>
<keyword evidence="4 6" id="KW-1133">Transmembrane helix</keyword>
<dbReference type="AlphaFoldDB" id="A0A0L8BH32"/>
<dbReference type="PANTHER" id="PTHR30482:SF20">
    <property type="entry name" value="HIGH-AFFINITY BRANCHED-CHAIN AMINO ACID TRANSPORT SYSTEM PERMEASE PROTEIN LIVM"/>
    <property type="match status" value="1"/>
</dbReference>
<sequence length="337" mass="34799">MNGTRMFQSAPAVLVASVALCLPVLAPDFMLFEFSIAVSYGIAILGLNLLLGFSGQICLAQGALFGIGAYTTAIFNVNFGMDPIVTLPFAAIVTSLIGVLIGLPALRLQGLQLAIVTFGVASAFPQLLLKMDSITGGVTGLAIDQPMAPRWFPGSQELWLYGLSLICAAASVFMLSRLLRGDTGRLLRALRDNPLVAESLGVNLTKGRLAAFAASSALAGLGGGLFCILNGFISPQSFLPMKSIDILIGGIVGGITSMAGAFIGAVFIVFVPGWTTAINPALGGLIYGLCLIAMMMVARQGIAGLPIGRGLQALKHLFNKKGLSRVSGAVPGQLGGE</sequence>
<evidence type="ECO:0000256" key="4">
    <source>
        <dbReference type="ARBA" id="ARBA00022989"/>
    </source>
</evidence>
<dbReference type="CDD" id="cd06581">
    <property type="entry name" value="TM_PBP1_LivM_like"/>
    <property type="match status" value="1"/>
</dbReference>
<dbReference type="InterPro" id="IPR001851">
    <property type="entry name" value="ABC_transp_permease"/>
</dbReference>
<dbReference type="Pfam" id="PF02653">
    <property type="entry name" value="BPD_transp_2"/>
    <property type="match status" value="1"/>
</dbReference>
<dbReference type="EMBL" id="LGAP01000032">
    <property type="protein sequence ID" value="KOF13879.1"/>
    <property type="molecule type" value="Genomic_DNA"/>
</dbReference>
<evidence type="ECO:0000256" key="3">
    <source>
        <dbReference type="ARBA" id="ARBA00022692"/>
    </source>
</evidence>
<dbReference type="RefSeq" id="WP_053252351.1">
    <property type="nucleotide sequence ID" value="NZ_LGAP01000032.1"/>
</dbReference>
<accession>A0A0L8BH32</accession>
<comment type="subcellular location">
    <subcellularLocation>
        <location evidence="1">Cell membrane</location>
        <topology evidence="1">Multi-pass membrane protein</topology>
    </subcellularLocation>
</comment>
<feature type="transmembrane region" description="Helical" evidence="6">
    <location>
        <begin position="244"/>
        <end position="271"/>
    </location>
</feature>
<dbReference type="PATRIC" id="fig|106592.7.peg.5036"/>
<dbReference type="GO" id="GO:0005886">
    <property type="term" value="C:plasma membrane"/>
    <property type="evidence" value="ECO:0007669"/>
    <property type="project" value="UniProtKB-SubCell"/>
</dbReference>